<dbReference type="AlphaFoldDB" id="A0AA39QJQ1"/>
<gene>
    <name evidence="2" type="ORF">EDD18DRAFT_610118</name>
</gene>
<dbReference type="EMBL" id="JAUEPU010000004">
    <property type="protein sequence ID" value="KAK0502883.1"/>
    <property type="molecule type" value="Genomic_DNA"/>
</dbReference>
<evidence type="ECO:0008006" key="4">
    <source>
        <dbReference type="Google" id="ProtNLM"/>
    </source>
</evidence>
<dbReference type="Proteomes" id="UP001175228">
    <property type="component" value="Unassembled WGS sequence"/>
</dbReference>
<name>A0AA39QJQ1_9AGAR</name>
<feature type="signal peptide" evidence="1">
    <location>
        <begin position="1"/>
        <end position="25"/>
    </location>
</feature>
<protein>
    <recommendedName>
        <fullName evidence="4">Secreted protein</fullName>
    </recommendedName>
</protein>
<feature type="chain" id="PRO_5041207120" description="Secreted protein" evidence="1">
    <location>
        <begin position="26"/>
        <end position="109"/>
    </location>
</feature>
<evidence type="ECO:0000313" key="3">
    <source>
        <dbReference type="Proteomes" id="UP001175228"/>
    </source>
</evidence>
<keyword evidence="1" id="KW-0732">Signal</keyword>
<organism evidence="2 3">
    <name type="scientific">Armillaria luteobubalina</name>
    <dbReference type="NCBI Taxonomy" id="153913"/>
    <lineage>
        <taxon>Eukaryota</taxon>
        <taxon>Fungi</taxon>
        <taxon>Dikarya</taxon>
        <taxon>Basidiomycota</taxon>
        <taxon>Agaricomycotina</taxon>
        <taxon>Agaricomycetes</taxon>
        <taxon>Agaricomycetidae</taxon>
        <taxon>Agaricales</taxon>
        <taxon>Marasmiineae</taxon>
        <taxon>Physalacriaceae</taxon>
        <taxon>Armillaria</taxon>
    </lineage>
</organism>
<evidence type="ECO:0000313" key="2">
    <source>
        <dbReference type="EMBL" id="KAK0502883.1"/>
    </source>
</evidence>
<keyword evidence="3" id="KW-1185">Reference proteome</keyword>
<comment type="caution">
    <text evidence="2">The sequence shown here is derived from an EMBL/GenBank/DDBJ whole genome shotgun (WGS) entry which is preliminary data.</text>
</comment>
<reference evidence="2" key="1">
    <citation type="submission" date="2023-06" db="EMBL/GenBank/DDBJ databases">
        <authorList>
            <consortium name="Lawrence Berkeley National Laboratory"/>
            <person name="Ahrendt S."/>
            <person name="Sahu N."/>
            <person name="Indic B."/>
            <person name="Wong-Bajracharya J."/>
            <person name="Merenyi Z."/>
            <person name="Ke H.-M."/>
            <person name="Monk M."/>
            <person name="Kocsube S."/>
            <person name="Drula E."/>
            <person name="Lipzen A."/>
            <person name="Balint B."/>
            <person name="Henrissat B."/>
            <person name="Andreopoulos B."/>
            <person name="Martin F.M."/>
            <person name="Harder C.B."/>
            <person name="Rigling D."/>
            <person name="Ford K.L."/>
            <person name="Foster G.D."/>
            <person name="Pangilinan J."/>
            <person name="Papanicolaou A."/>
            <person name="Barry K."/>
            <person name="LaButti K."/>
            <person name="Viragh M."/>
            <person name="Koriabine M."/>
            <person name="Yan M."/>
            <person name="Riley R."/>
            <person name="Champramary S."/>
            <person name="Plett K.L."/>
            <person name="Tsai I.J."/>
            <person name="Slot J."/>
            <person name="Sipos G."/>
            <person name="Plett J."/>
            <person name="Nagy L.G."/>
            <person name="Grigoriev I.V."/>
        </authorList>
    </citation>
    <scope>NUCLEOTIDE SEQUENCE</scope>
    <source>
        <strain evidence="2">HWK02</strain>
    </source>
</reference>
<evidence type="ECO:0000256" key="1">
    <source>
        <dbReference type="SAM" id="SignalP"/>
    </source>
</evidence>
<proteinExistence type="predicted"/>
<accession>A0AA39QJQ1</accession>
<sequence>MASVLTRITTSLALIGIFIMKKIRAESPFNITSPWSSMALTNNTDFTSPLIRDFQSRRRCRDRKETTAKPFQRYRIEVAGGVRCVQTRFVLSEEDRCLIFNQTSMNLPF</sequence>